<evidence type="ECO:0000259" key="2">
    <source>
        <dbReference type="Pfam" id="PF20231"/>
    </source>
</evidence>
<dbReference type="InterPro" id="IPR046496">
    <property type="entry name" value="DUF6589"/>
</dbReference>
<evidence type="ECO:0000313" key="3">
    <source>
        <dbReference type="EMBL" id="KAF9522130.1"/>
    </source>
</evidence>
<gene>
    <name evidence="3" type="ORF">CPB83DRAFT_840713</name>
</gene>
<dbReference type="OrthoDB" id="3033641at2759"/>
<dbReference type="Proteomes" id="UP000807306">
    <property type="component" value="Unassembled WGS sequence"/>
</dbReference>
<evidence type="ECO:0000313" key="4">
    <source>
        <dbReference type="Proteomes" id="UP000807306"/>
    </source>
</evidence>
<comment type="caution">
    <text evidence="3">The sequence shown here is derived from an EMBL/GenBank/DDBJ whole genome shotgun (WGS) entry which is preliminary data.</text>
</comment>
<organism evidence="3 4">
    <name type="scientific">Crepidotus variabilis</name>
    <dbReference type="NCBI Taxonomy" id="179855"/>
    <lineage>
        <taxon>Eukaryota</taxon>
        <taxon>Fungi</taxon>
        <taxon>Dikarya</taxon>
        <taxon>Basidiomycota</taxon>
        <taxon>Agaricomycotina</taxon>
        <taxon>Agaricomycetes</taxon>
        <taxon>Agaricomycetidae</taxon>
        <taxon>Agaricales</taxon>
        <taxon>Agaricineae</taxon>
        <taxon>Crepidotaceae</taxon>
        <taxon>Crepidotus</taxon>
    </lineage>
</organism>
<sequence>MSHRQKRVAGGKENYKTEGSTKLASSSLTKGDKVRVFFGVLKFLEWSYGEALALTATPVSNLKLEKNSLPSSKVASTVSMEITPISGVQITATMQHFFNVIHLWFKHPFGSSQRNSGNMYSTAVPYTELKHVWPVLTSFVVQVVKQKLVREGEKAISPESGLYVSLSGKKPSSQKLAWTDIGSATFGTVRNIIKQHQPLTLILVSAIASRPPRVRNNVVAVRRTQPVPLNKLNIGLAATYYKVNLDGVDVAVFDLDQPAPKGSLTRASLTVNKLCNFVDFKHIKYVCILQWIGNLIYHIPHLKHLGPELSLQYRTRAAKQRLKVVPAKVHPLASSSRNETITTELKDALLDFLAQTGQQPEAFKCRLFPIGGDGLTFEKILQLKDYLQFHMNDVEALRIHIWYCVYK</sequence>
<proteinExistence type="predicted"/>
<dbReference type="EMBL" id="MU157959">
    <property type="protein sequence ID" value="KAF9522130.1"/>
    <property type="molecule type" value="Genomic_DNA"/>
</dbReference>
<dbReference type="AlphaFoldDB" id="A0A9P6E438"/>
<evidence type="ECO:0000256" key="1">
    <source>
        <dbReference type="SAM" id="MobiDB-lite"/>
    </source>
</evidence>
<dbReference type="Pfam" id="PF20231">
    <property type="entry name" value="DUF6589"/>
    <property type="match status" value="1"/>
</dbReference>
<feature type="region of interest" description="Disordered" evidence="1">
    <location>
        <begin position="1"/>
        <end position="22"/>
    </location>
</feature>
<accession>A0A9P6E438</accession>
<name>A0A9P6E438_9AGAR</name>
<keyword evidence="4" id="KW-1185">Reference proteome</keyword>
<feature type="domain" description="DUF6589" evidence="2">
    <location>
        <begin position="266"/>
        <end position="399"/>
    </location>
</feature>
<protein>
    <recommendedName>
        <fullName evidence="2">DUF6589 domain-containing protein</fullName>
    </recommendedName>
</protein>
<reference evidence="3" key="1">
    <citation type="submission" date="2020-11" db="EMBL/GenBank/DDBJ databases">
        <authorList>
            <consortium name="DOE Joint Genome Institute"/>
            <person name="Ahrendt S."/>
            <person name="Riley R."/>
            <person name="Andreopoulos W."/>
            <person name="Labutti K."/>
            <person name="Pangilinan J."/>
            <person name="Ruiz-Duenas F.J."/>
            <person name="Barrasa J.M."/>
            <person name="Sanchez-Garcia M."/>
            <person name="Camarero S."/>
            <person name="Miyauchi S."/>
            <person name="Serrano A."/>
            <person name="Linde D."/>
            <person name="Babiker R."/>
            <person name="Drula E."/>
            <person name="Ayuso-Fernandez I."/>
            <person name="Pacheco R."/>
            <person name="Padilla G."/>
            <person name="Ferreira P."/>
            <person name="Barriuso J."/>
            <person name="Kellner H."/>
            <person name="Castanera R."/>
            <person name="Alfaro M."/>
            <person name="Ramirez L."/>
            <person name="Pisabarro A.G."/>
            <person name="Kuo A."/>
            <person name="Tritt A."/>
            <person name="Lipzen A."/>
            <person name="He G."/>
            <person name="Yan M."/>
            <person name="Ng V."/>
            <person name="Cullen D."/>
            <person name="Martin F."/>
            <person name="Rosso M.-N."/>
            <person name="Henrissat B."/>
            <person name="Hibbett D."/>
            <person name="Martinez A.T."/>
            <person name="Grigoriev I.V."/>
        </authorList>
    </citation>
    <scope>NUCLEOTIDE SEQUENCE</scope>
    <source>
        <strain evidence="3">CBS 506.95</strain>
    </source>
</reference>